<keyword evidence="2" id="KW-1185">Reference proteome</keyword>
<protein>
    <submittedName>
        <fullName evidence="1">GlcNAc-PI de-N-acetylase</fullName>
    </submittedName>
</protein>
<dbReference type="PATRIC" id="fig|1395513.3.peg.2919"/>
<dbReference type="InterPro" id="IPR003737">
    <property type="entry name" value="GlcNAc_PI_deacetylase-related"/>
</dbReference>
<dbReference type="STRING" id="1395513.P343_14380"/>
<dbReference type="Pfam" id="PF02585">
    <property type="entry name" value="PIG-L"/>
    <property type="match status" value="1"/>
</dbReference>
<dbReference type="EMBL" id="AWTC01000015">
    <property type="protein sequence ID" value="EST10994.1"/>
    <property type="molecule type" value="Genomic_DNA"/>
</dbReference>
<dbReference type="Gene3D" id="3.40.50.10320">
    <property type="entry name" value="LmbE-like"/>
    <property type="match status" value="1"/>
</dbReference>
<reference evidence="1 2" key="1">
    <citation type="journal article" date="2013" name="Genome Announc.">
        <title>Genome Sequence of Sporolactobacillus laevolacticus DSM442, an Efficient Polymer-Grade D-Lactate Producer from Agricultural Waste Cottonseed as a Nitrogen Source.</title>
        <authorList>
            <person name="Wang H."/>
            <person name="Wang L."/>
            <person name="Ju J."/>
            <person name="Yu B."/>
            <person name="Ma Y."/>
        </authorList>
    </citation>
    <scope>NUCLEOTIDE SEQUENCE [LARGE SCALE GENOMIC DNA]</scope>
    <source>
        <strain evidence="1 2">DSM 442</strain>
    </source>
</reference>
<sequence>MTVHGKKVVAFIAHPDDETIFSGTLAKLTHEGNDVLVVIATNGDKGSHDPSDTTEHVTAVRRAEMRKAADILGASVDWLNFSDGTLASREEELKETVFRKIRQERPDILFTFDPFKKYDVHSDHITIGRVASEAAYLADGFAYYPEHLKEGIEPSKPKETYLFNPEQANYPVNIRDTFEVKIRSAEQHVSQFGDGSFKENLLNRIRWEGGHEQDLYVESFHKLFYSDLLI</sequence>
<dbReference type="eggNOG" id="COG2120">
    <property type="taxonomic scope" value="Bacteria"/>
</dbReference>
<dbReference type="OrthoDB" id="9790023at2"/>
<evidence type="ECO:0000313" key="2">
    <source>
        <dbReference type="Proteomes" id="UP000018296"/>
    </source>
</evidence>
<accession>V6J2K8</accession>
<dbReference type="Proteomes" id="UP000018296">
    <property type="component" value="Unassembled WGS sequence"/>
</dbReference>
<dbReference type="AlphaFoldDB" id="V6J2K8"/>
<comment type="caution">
    <text evidence="1">The sequence shown here is derived from an EMBL/GenBank/DDBJ whole genome shotgun (WGS) entry which is preliminary data.</text>
</comment>
<proteinExistence type="predicted"/>
<dbReference type="PANTHER" id="PTHR12993">
    <property type="entry name" value="N-ACETYLGLUCOSAMINYL-PHOSPHATIDYLINOSITOL DE-N-ACETYLASE-RELATED"/>
    <property type="match status" value="1"/>
</dbReference>
<dbReference type="GO" id="GO:0016811">
    <property type="term" value="F:hydrolase activity, acting on carbon-nitrogen (but not peptide) bonds, in linear amides"/>
    <property type="evidence" value="ECO:0007669"/>
    <property type="project" value="TreeGrafter"/>
</dbReference>
<dbReference type="RefSeq" id="WP_023511106.1">
    <property type="nucleotide sequence ID" value="NZ_AWTC01000015.1"/>
</dbReference>
<dbReference type="SUPFAM" id="SSF102588">
    <property type="entry name" value="LmbE-like"/>
    <property type="match status" value="1"/>
</dbReference>
<gene>
    <name evidence="1" type="ORF">P343_14380</name>
</gene>
<dbReference type="PANTHER" id="PTHR12993:SF11">
    <property type="entry name" value="N-ACETYLGLUCOSAMINYL-PHOSPHATIDYLINOSITOL DE-N-ACETYLASE"/>
    <property type="match status" value="1"/>
</dbReference>
<dbReference type="InterPro" id="IPR024078">
    <property type="entry name" value="LmbE-like_dom_sf"/>
</dbReference>
<evidence type="ECO:0000313" key="1">
    <source>
        <dbReference type="EMBL" id="EST10994.1"/>
    </source>
</evidence>
<name>V6J2K8_9BACL</name>
<organism evidence="1 2">
    <name type="scientific">Sporolactobacillus laevolacticus DSM 442</name>
    <dbReference type="NCBI Taxonomy" id="1395513"/>
    <lineage>
        <taxon>Bacteria</taxon>
        <taxon>Bacillati</taxon>
        <taxon>Bacillota</taxon>
        <taxon>Bacilli</taxon>
        <taxon>Bacillales</taxon>
        <taxon>Sporolactobacillaceae</taxon>
        <taxon>Sporolactobacillus</taxon>
    </lineage>
</organism>